<dbReference type="KEGG" id="wco:G7084_00155"/>
<name>A0A6G8AY39_9LACO</name>
<dbReference type="RefSeq" id="WP_166008924.1">
    <property type="nucleotide sequence ID" value="NZ_CP049888.1"/>
</dbReference>
<dbReference type="Proteomes" id="UP000500741">
    <property type="component" value="Chromosome"/>
</dbReference>
<proteinExistence type="predicted"/>
<organism evidence="1 2">
    <name type="scientific">Weissella coleopterorum</name>
    <dbReference type="NCBI Taxonomy" id="2714949"/>
    <lineage>
        <taxon>Bacteria</taxon>
        <taxon>Bacillati</taxon>
        <taxon>Bacillota</taxon>
        <taxon>Bacilli</taxon>
        <taxon>Lactobacillales</taxon>
        <taxon>Lactobacillaceae</taxon>
        <taxon>Weissella</taxon>
    </lineage>
</organism>
<protein>
    <submittedName>
        <fullName evidence="1">Uncharacterized protein</fullName>
    </submittedName>
</protein>
<evidence type="ECO:0000313" key="2">
    <source>
        <dbReference type="Proteomes" id="UP000500741"/>
    </source>
</evidence>
<keyword evidence="2" id="KW-1185">Reference proteome</keyword>
<gene>
    <name evidence="1" type="ORF">G7084_00155</name>
</gene>
<evidence type="ECO:0000313" key="1">
    <source>
        <dbReference type="EMBL" id="QIL49872.1"/>
    </source>
</evidence>
<sequence>MKIDVNTEQNYNVSNMNHGDTWLLEDDVYIIAWVGGVALVNPSPGVNENGADRYKLLINLKDGTPWNDPGPMTKIADVLKRHKAIKIETKVVLA</sequence>
<dbReference type="AlphaFoldDB" id="A0A6G8AY39"/>
<dbReference type="EMBL" id="CP049888">
    <property type="protein sequence ID" value="QIL49872.1"/>
    <property type="molecule type" value="Genomic_DNA"/>
</dbReference>
<reference evidence="1 2" key="1">
    <citation type="submission" date="2020-03" db="EMBL/GenBank/DDBJ databases">
        <title>Weissella sp. nov., isolated from Cybister lewisianus.</title>
        <authorList>
            <person name="Hyun D.-W."/>
            <person name="Bae J.-W."/>
        </authorList>
    </citation>
    <scope>NUCLEOTIDE SEQUENCE [LARGE SCALE GENOMIC DNA]</scope>
    <source>
        <strain evidence="1 2">HDW19</strain>
    </source>
</reference>
<accession>A0A6G8AY39</accession>